<dbReference type="Proteomes" id="UP000013782">
    <property type="component" value="Unassembled WGS sequence"/>
</dbReference>
<sequence length="59" mass="6443">MKKAISGQTRLAGLYALPARPPTMPTTSFREVEINAVYLSFDGKPETLGRRIKSGYTGV</sequence>
<name>R2TBJ8_9ENTE</name>
<dbReference type="EMBL" id="AJAQ01000001">
    <property type="protein sequence ID" value="EOH97589.1"/>
    <property type="molecule type" value="Genomic_DNA"/>
</dbReference>
<evidence type="ECO:0000313" key="2">
    <source>
        <dbReference type="Proteomes" id="UP000013782"/>
    </source>
</evidence>
<reference evidence="1 2" key="1">
    <citation type="submission" date="2013-02" db="EMBL/GenBank/DDBJ databases">
        <title>The Genome Sequence of Enterococcus pallens BAA-351.</title>
        <authorList>
            <consortium name="The Broad Institute Genome Sequencing Platform"/>
            <consortium name="The Broad Institute Genome Sequencing Center for Infectious Disease"/>
            <person name="Earl A.M."/>
            <person name="Gilmore M.S."/>
            <person name="Lebreton F."/>
            <person name="Walker B."/>
            <person name="Young S.K."/>
            <person name="Zeng Q."/>
            <person name="Gargeya S."/>
            <person name="Fitzgerald M."/>
            <person name="Haas B."/>
            <person name="Abouelleil A."/>
            <person name="Alvarado L."/>
            <person name="Arachchi H.M."/>
            <person name="Berlin A.M."/>
            <person name="Chapman S.B."/>
            <person name="Dewar J."/>
            <person name="Goldberg J."/>
            <person name="Griggs A."/>
            <person name="Gujja S."/>
            <person name="Hansen M."/>
            <person name="Howarth C."/>
            <person name="Imamovic A."/>
            <person name="Larimer J."/>
            <person name="McCowan C."/>
            <person name="Murphy C."/>
            <person name="Neiman D."/>
            <person name="Pearson M."/>
            <person name="Priest M."/>
            <person name="Roberts A."/>
            <person name="Saif S."/>
            <person name="Shea T."/>
            <person name="Sisk P."/>
            <person name="Sykes S."/>
            <person name="Wortman J."/>
            <person name="Nusbaum C."/>
            <person name="Birren B."/>
        </authorList>
    </citation>
    <scope>NUCLEOTIDE SEQUENCE [LARGE SCALE GENOMIC DNA]</scope>
    <source>
        <strain evidence="1 2">ATCC BAA-351</strain>
    </source>
</reference>
<protein>
    <submittedName>
        <fullName evidence="1">Uncharacterized protein</fullName>
    </submittedName>
</protein>
<comment type="caution">
    <text evidence="1">The sequence shown here is derived from an EMBL/GenBank/DDBJ whole genome shotgun (WGS) entry which is preliminary data.</text>
</comment>
<dbReference type="STRING" id="160454.RV10_GL004779"/>
<organism evidence="1 2">
    <name type="scientific">Enterococcus pallens ATCC BAA-351</name>
    <dbReference type="NCBI Taxonomy" id="1158607"/>
    <lineage>
        <taxon>Bacteria</taxon>
        <taxon>Bacillati</taxon>
        <taxon>Bacillota</taxon>
        <taxon>Bacilli</taxon>
        <taxon>Lactobacillales</taxon>
        <taxon>Enterococcaceae</taxon>
        <taxon>Enterococcus</taxon>
    </lineage>
</organism>
<dbReference type="OrthoDB" id="9792692at2"/>
<evidence type="ECO:0000313" key="1">
    <source>
        <dbReference type="EMBL" id="EOH97589.1"/>
    </source>
</evidence>
<dbReference type="HOGENOM" id="CLU_2953335_0_0_9"/>
<keyword evidence="2" id="KW-1185">Reference proteome</keyword>
<gene>
    <name evidence="1" type="ORF">UAU_00257</name>
</gene>
<dbReference type="RefSeq" id="WP_010755322.1">
    <property type="nucleotide sequence ID" value="NZ_ASWD01000002.1"/>
</dbReference>
<accession>R2TBJ8</accession>
<dbReference type="AlphaFoldDB" id="R2TBJ8"/>
<dbReference type="PATRIC" id="fig|1158607.3.peg.258"/>
<proteinExistence type="predicted"/>